<dbReference type="InterPro" id="IPR006176">
    <property type="entry name" value="3-OHacyl-CoA_DH_NAD-bd"/>
</dbReference>
<dbReference type="EC" id="1.1.1.108" evidence="7"/>
<comment type="catalytic activity">
    <reaction evidence="7">
        <text>carnitine + NAD(+) = 3-dehydrocarnitine + NADH + H(+)</text>
        <dbReference type="Rhea" id="RHEA:19265"/>
        <dbReference type="ChEBI" id="CHEBI:15378"/>
        <dbReference type="ChEBI" id="CHEBI:17126"/>
        <dbReference type="ChEBI" id="CHEBI:57540"/>
        <dbReference type="ChEBI" id="CHEBI:57885"/>
        <dbReference type="ChEBI" id="CHEBI:57945"/>
        <dbReference type="EC" id="1.1.1.108"/>
    </reaction>
</comment>
<proteinExistence type="inferred from homology"/>
<dbReference type="InterPro" id="IPR026578">
    <property type="entry name" value="L-carnitine_dehydrogenase"/>
</dbReference>
<dbReference type="EMBL" id="BJOC01000029">
    <property type="protein sequence ID" value="GED23158.1"/>
    <property type="molecule type" value="Genomic_DNA"/>
</dbReference>
<evidence type="ECO:0000256" key="2">
    <source>
        <dbReference type="ARBA" id="ARBA00004855"/>
    </source>
</evidence>
<comment type="subcellular location">
    <subcellularLocation>
        <location evidence="1 7">Cytoplasm</location>
    </subcellularLocation>
</comment>
<dbReference type="Pfam" id="PF02737">
    <property type="entry name" value="3HCDH_N"/>
    <property type="match status" value="1"/>
</dbReference>
<comment type="subunit">
    <text evidence="3 7">Homodimer.</text>
</comment>
<feature type="domain" description="3-hydroxyacyl-CoA dehydrogenase NAD binding" evidence="9">
    <location>
        <begin position="5"/>
        <end position="180"/>
    </location>
</feature>
<dbReference type="HAMAP" id="MF_02129">
    <property type="entry name" value="L_carnitine_dehydrog"/>
    <property type="match status" value="1"/>
</dbReference>
<keyword evidence="4 7" id="KW-0963">Cytoplasm</keyword>
<dbReference type="AlphaFoldDB" id="A0A4Y4F7S0"/>
<protein>
    <recommendedName>
        <fullName evidence="7">L-carnitine dehydrogenase</fullName>
        <shortName evidence="7">CDH</shortName>
        <shortName evidence="7">L-CDH</shortName>
        <ecNumber evidence="7">1.1.1.108</ecNumber>
    </recommendedName>
</protein>
<dbReference type="GO" id="GO:0005737">
    <property type="term" value="C:cytoplasm"/>
    <property type="evidence" value="ECO:0007669"/>
    <property type="project" value="UniProtKB-SubCell"/>
</dbReference>
<dbReference type="InterPro" id="IPR006108">
    <property type="entry name" value="3HC_DH_C"/>
</dbReference>
<gene>
    <name evidence="10" type="primary">lcdH</name>
    <name evidence="10" type="ORF">HHA01_21350</name>
</gene>
<dbReference type="GO" id="GO:0006631">
    <property type="term" value="P:fatty acid metabolic process"/>
    <property type="evidence" value="ECO:0007669"/>
    <property type="project" value="InterPro"/>
</dbReference>
<dbReference type="InterPro" id="IPR013328">
    <property type="entry name" value="6PGD_dom2"/>
</dbReference>
<evidence type="ECO:0000256" key="7">
    <source>
        <dbReference type="HAMAP-Rule" id="MF_02129"/>
    </source>
</evidence>
<dbReference type="SUPFAM" id="SSF51735">
    <property type="entry name" value="NAD(P)-binding Rossmann-fold domains"/>
    <property type="match status" value="1"/>
</dbReference>
<comment type="caution">
    <text evidence="10">The sequence shown here is derived from an EMBL/GenBank/DDBJ whole genome shotgun (WGS) entry which is preliminary data.</text>
</comment>
<sequence>MSQQLTVIGTGVIGNGWIARALANGWDVVAFDPAEGAEARTRAFVANAWHALEKDGLPAGASADRLRFMPSLEEAVAGADLIQENVPERLSLKQEILAAVDAAADARVVIGSSTSGFKPSDLQRDCTAAPGRVIVAHPFNPVYLLPLVELVGGNATQATHIEQARTLYQSLDMRPLVVRREIEGHIADRLMEALWREALHLVNDGVATTEEIDAAVVYGCGLRWSLMGTFLTFHLAGGEQGMRHMLEQFGPALKLPWTKLEAPELSDELIDRVVEGCEHQAAGRPVAELDRRRDDFLVELLALTRKYWPEAEGLEGRI</sequence>
<dbReference type="Proteomes" id="UP000319812">
    <property type="component" value="Unassembled WGS sequence"/>
</dbReference>
<dbReference type="UniPathway" id="UPA00117"/>
<dbReference type="Gene3D" id="1.10.1040.10">
    <property type="entry name" value="N-(1-d-carboxylethyl)-l-norvaline Dehydrogenase, domain 2"/>
    <property type="match status" value="1"/>
</dbReference>
<keyword evidence="6 7" id="KW-0520">NAD</keyword>
<evidence type="ECO:0000313" key="10">
    <source>
        <dbReference type="EMBL" id="GED23158.1"/>
    </source>
</evidence>
<evidence type="ECO:0000256" key="6">
    <source>
        <dbReference type="ARBA" id="ARBA00023027"/>
    </source>
</evidence>
<name>A0A4Y4F7S0_9GAMM</name>
<dbReference type="GO" id="GO:0047728">
    <property type="term" value="F:carnitine 3-dehydrogenase activity"/>
    <property type="evidence" value="ECO:0007669"/>
    <property type="project" value="UniProtKB-UniRule"/>
</dbReference>
<dbReference type="Pfam" id="PF00725">
    <property type="entry name" value="3HCDH"/>
    <property type="match status" value="1"/>
</dbReference>
<evidence type="ECO:0000256" key="4">
    <source>
        <dbReference type="ARBA" id="ARBA00022490"/>
    </source>
</evidence>
<organism evidence="10 11">
    <name type="scientific">Halomonas halmophila</name>
    <dbReference type="NCBI Taxonomy" id="252"/>
    <lineage>
        <taxon>Bacteria</taxon>
        <taxon>Pseudomonadati</taxon>
        <taxon>Pseudomonadota</taxon>
        <taxon>Gammaproteobacteria</taxon>
        <taxon>Oceanospirillales</taxon>
        <taxon>Halomonadaceae</taxon>
        <taxon>Halomonas</taxon>
    </lineage>
</organism>
<accession>A0A4Y4F7S0</accession>
<dbReference type="GO" id="GO:0009437">
    <property type="term" value="P:carnitine metabolic process"/>
    <property type="evidence" value="ECO:0007669"/>
    <property type="project" value="UniProtKB-UniRule"/>
</dbReference>
<dbReference type="GO" id="GO:0070403">
    <property type="term" value="F:NAD+ binding"/>
    <property type="evidence" value="ECO:0007669"/>
    <property type="project" value="InterPro"/>
</dbReference>
<feature type="binding site" evidence="7">
    <location>
        <begin position="9"/>
        <end position="14"/>
    </location>
    <ligand>
        <name>NAD(+)</name>
        <dbReference type="ChEBI" id="CHEBI:57540"/>
    </ligand>
</feature>
<dbReference type="PANTHER" id="PTHR48075">
    <property type="entry name" value="3-HYDROXYACYL-COA DEHYDROGENASE FAMILY PROTEIN"/>
    <property type="match status" value="1"/>
</dbReference>
<dbReference type="SUPFAM" id="SSF48179">
    <property type="entry name" value="6-phosphogluconate dehydrogenase C-terminal domain-like"/>
    <property type="match status" value="1"/>
</dbReference>
<comment type="function">
    <text evidence="7">Catalyzes the NAD(+)-dependent oxidation of L-carnitine to 3-dehydrocarnitine.</text>
</comment>
<evidence type="ECO:0000256" key="5">
    <source>
        <dbReference type="ARBA" id="ARBA00023002"/>
    </source>
</evidence>
<comment type="pathway">
    <text evidence="2 7">Amine and polyamine metabolism; carnitine metabolism.</text>
</comment>
<dbReference type="Gene3D" id="3.40.50.720">
    <property type="entry name" value="NAD(P)-binding Rossmann-like Domain"/>
    <property type="match status" value="1"/>
</dbReference>
<dbReference type="OrthoDB" id="9803287at2"/>
<reference evidence="10 11" key="1">
    <citation type="submission" date="2019-06" db="EMBL/GenBank/DDBJ databases">
        <title>Whole genome shotgun sequence of Halomonas halmophila NBRC 15537.</title>
        <authorList>
            <person name="Hosoyama A."/>
            <person name="Uohara A."/>
            <person name="Ohji S."/>
            <person name="Ichikawa N."/>
        </authorList>
    </citation>
    <scope>NUCLEOTIDE SEQUENCE [LARGE SCALE GENOMIC DNA]</scope>
    <source>
        <strain evidence="10 11">NBRC 15537</strain>
    </source>
</reference>
<keyword evidence="11" id="KW-1185">Reference proteome</keyword>
<comment type="similarity">
    <text evidence="7">Belongs to the 3-hydroxyacyl-CoA dehydrogenase family. L-carnitine dehydrogenase subfamily.</text>
</comment>
<dbReference type="InterPro" id="IPR036291">
    <property type="entry name" value="NAD(P)-bd_dom_sf"/>
</dbReference>
<evidence type="ECO:0000256" key="1">
    <source>
        <dbReference type="ARBA" id="ARBA00004496"/>
    </source>
</evidence>
<dbReference type="NCBIfam" id="NF005471">
    <property type="entry name" value="PRK07066.1"/>
    <property type="match status" value="1"/>
</dbReference>
<keyword evidence="5 7" id="KW-0560">Oxidoreductase</keyword>
<dbReference type="PANTHER" id="PTHR48075:SF5">
    <property type="entry name" value="3-HYDROXYBUTYRYL-COA DEHYDROGENASE"/>
    <property type="match status" value="1"/>
</dbReference>
<evidence type="ECO:0000256" key="3">
    <source>
        <dbReference type="ARBA" id="ARBA00011738"/>
    </source>
</evidence>
<dbReference type="RefSeq" id="WP_141320589.1">
    <property type="nucleotide sequence ID" value="NZ_BJOC01000029.1"/>
</dbReference>
<evidence type="ECO:0000259" key="8">
    <source>
        <dbReference type="Pfam" id="PF00725"/>
    </source>
</evidence>
<evidence type="ECO:0000313" key="11">
    <source>
        <dbReference type="Proteomes" id="UP000319812"/>
    </source>
</evidence>
<dbReference type="InterPro" id="IPR008927">
    <property type="entry name" value="6-PGluconate_DH-like_C_sf"/>
</dbReference>
<feature type="domain" description="3-hydroxyacyl-CoA dehydrogenase C-terminal" evidence="8">
    <location>
        <begin position="184"/>
        <end position="252"/>
    </location>
</feature>
<evidence type="ECO:0000259" key="9">
    <source>
        <dbReference type="Pfam" id="PF02737"/>
    </source>
</evidence>